<dbReference type="PANTHER" id="PTHR45295">
    <property type="entry name" value="CHAPERONE PROTEIN DNAJ C76, CHLOROPLASTIC"/>
    <property type="match status" value="1"/>
</dbReference>
<evidence type="ECO:0000259" key="1">
    <source>
        <dbReference type="PROSITE" id="PS50076"/>
    </source>
</evidence>
<dbReference type="CDD" id="cd06257">
    <property type="entry name" value="DnaJ"/>
    <property type="match status" value="1"/>
</dbReference>
<gene>
    <name evidence="2" type="ORF">ACH5RR_001462</name>
</gene>
<sequence>MECSSLYNKNSFGISPLFQKTVENINCHNSSSVCSLPSSLSPSALKSSLPSHSSSSYSFRLNCCYKDDEPISTSLAYDVLGVSPTCSPAELKAAFRAKVKKFHPDVTQDKGSSDIMIRHVIRAYEILSSYSRSEIIERECLDPFDEPECEAFDVFVNEVLCVGKGCPYSCVKKAPHAFEFSSSIGTARATSQGHGKDYQVQSAVNQCPRSCIYYVTPSQRIILEEILGSIIDAPYDTSAEADLLYSLIVRAKFENNRYQKPKKQPKVSSKHVDWF</sequence>
<accession>A0ABD3B3Q5</accession>
<feature type="domain" description="J" evidence="1">
    <location>
        <begin position="75"/>
        <end position="145"/>
    </location>
</feature>
<protein>
    <recommendedName>
        <fullName evidence="1">J domain-containing protein</fullName>
    </recommendedName>
</protein>
<keyword evidence="3" id="KW-1185">Reference proteome</keyword>
<dbReference type="SUPFAM" id="SSF46565">
    <property type="entry name" value="Chaperone J-domain"/>
    <property type="match status" value="1"/>
</dbReference>
<dbReference type="PROSITE" id="PS50076">
    <property type="entry name" value="DNAJ_2"/>
    <property type="match status" value="1"/>
</dbReference>
<organism evidence="2 3">
    <name type="scientific">Cinchona calisaya</name>
    <dbReference type="NCBI Taxonomy" id="153742"/>
    <lineage>
        <taxon>Eukaryota</taxon>
        <taxon>Viridiplantae</taxon>
        <taxon>Streptophyta</taxon>
        <taxon>Embryophyta</taxon>
        <taxon>Tracheophyta</taxon>
        <taxon>Spermatophyta</taxon>
        <taxon>Magnoliopsida</taxon>
        <taxon>eudicotyledons</taxon>
        <taxon>Gunneridae</taxon>
        <taxon>Pentapetalae</taxon>
        <taxon>asterids</taxon>
        <taxon>lamiids</taxon>
        <taxon>Gentianales</taxon>
        <taxon>Rubiaceae</taxon>
        <taxon>Cinchonoideae</taxon>
        <taxon>Cinchoneae</taxon>
        <taxon>Cinchona</taxon>
    </lineage>
</organism>
<evidence type="ECO:0000313" key="3">
    <source>
        <dbReference type="Proteomes" id="UP001630127"/>
    </source>
</evidence>
<comment type="caution">
    <text evidence="2">The sequence shown here is derived from an EMBL/GenBank/DDBJ whole genome shotgun (WGS) entry which is preliminary data.</text>
</comment>
<dbReference type="InterPro" id="IPR001623">
    <property type="entry name" value="DnaJ_domain"/>
</dbReference>
<evidence type="ECO:0000313" key="2">
    <source>
        <dbReference type="EMBL" id="KAL3538096.1"/>
    </source>
</evidence>
<dbReference type="Gene3D" id="1.10.287.110">
    <property type="entry name" value="DnaJ domain"/>
    <property type="match status" value="1"/>
</dbReference>
<dbReference type="EMBL" id="JBJUIK010000001">
    <property type="protein sequence ID" value="KAL3538096.1"/>
    <property type="molecule type" value="Genomic_DNA"/>
</dbReference>
<dbReference type="SMART" id="SM00271">
    <property type="entry name" value="DnaJ"/>
    <property type="match status" value="1"/>
</dbReference>
<dbReference type="Pfam" id="PF00226">
    <property type="entry name" value="DnaJ"/>
    <property type="match status" value="1"/>
</dbReference>
<proteinExistence type="predicted"/>
<dbReference type="PRINTS" id="PR00625">
    <property type="entry name" value="JDOMAIN"/>
</dbReference>
<dbReference type="InterPro" id="IPR036869">
    <property type="entry name" value="J_dom_sf"/>
</dbReference>
<dbReference type="AlphaFoldDB" id="A0ABD3B3Q5"/>
<dbReference type="Gene3D" id="3.30.70.20">
    <property type="match status" value="1"/>
</dbReference>
<dbReference type="PANTHER" id="PTHR45295:SF3">
    <property type="entry name" value="CHAPERONE DNAJ-DOMAIN SUPERFAMILY PROTEIN"/>
    <property type="match status" value="1"/>
</dbReference>
<reference evidence="2 3" key="1">
    <citation type="submission" date="2024-11" db="EMBL/GenBank/DDBJ databases">
        <title>A near-complete genome assembly of Cinchona calisaya.</title>
        <authorList>
            <person name="Lian D.C."/>
            <person name="Zhao X.W."/>
            <person name="Wei L."/>
        </authorList>
    </citation>
    <scope>NUCLEOTIDE SEQUENCE [LARGE SCALE GENOMIC DNA]</scope>
    <source>
        <tissue evidence="2">Nenye</tissue>
    </source>
</reference>
<name>A0ABD3B3Q5_9GENT</name>
<dbReference type="Proteomes" id="UP001630127">
    <property type="component" value="Unassembled WGS sequence"/>
</dbReference>